<organism evidence="1 2">
    <name type="scientific">Mucilaginibacter gynuensis</name>
    <dbReference type="NCBI Taxonomy" id="1302236"/>
    <lineage>
        <taxon>Bacteria</taxon>
        <taxon>Pseudomonadati</taxon>
        <taxon>Bacteroidota</taxon>
        <taxon>Sphingobacteriia</taxon>
        <taxon>Sphingobacteriales</taxon>
        <taxon>Sphingobacteriaceae</taxon>
        <taxon>Mucilaginibacter</taxon>
    </lineage>
</organism>
<evidence type="ECO:0000313" key="2">
    <source>
        <dbReference type="Proteomes" id="UP001500582"/>
    </source>
</evidence>
<sequence length="204" mass="23337">MPFQNRVDPQGNIFSTTARGAWLGNRGVIHNEDKQITRPFKLKAWITCALSFRGRHRDIMLPDRWTELFFLDEATAFSAGHRPCFQCRFKDHQLFKSFWLKGNPQYGFSPKTPVAKIDEIIHSERIAADRSKITYRAKLADLPDGTFVLHEAEPYLVKNGALHLWTPAGYKIPLEIPVEKIVTVLTPHSIVNMFTAGYQPQMAV</sequence>
<name>A0ABP8H8H0_9SPHI</name>
<reference evidence="2" key="1">
    <citation type="journal article" date="2019" name="Int. J. Syst. Evol. Microbiol.">
        <title>The Global Catalogue of Microorganisms (GCM) 10K type strain sequencing project: providing services to taxonomists for standard genome sequencing and annotation.</title>
        <authorList>
            <consortium name="The Broad Institute Genomics Platform"/>
            <consortium name="The Broad Institute Genome Sequencing Center for Infectious Disease"/>
            <person name="Wu L."/>
            <person name="Ma J."/>
        </authorList>
    </citation>
    <scope>NUCLEOTIDE SEQUENCE [LARGE SCALE GENOMIC DNA]</scope>
    <source>
        <strain evidence="2">JCM 17705</strain>
    </source>
</reference>
<dbReference type="RefSeq" id="WP_345213359.1">
    <property type="nucleotide sequence ID" value="NZ_BAABFT010000016.1"/>
</dbReference>
<dbReference type="EMBL" id="BAABFT010000016">
    <property type="protein sequence ID" value="GAA4335860.1"/>
    <property type="molecule type" value="Genomic_DNA"/>
</dbReference>
<dbReference type="Proteomes" id="UP001500582">
    <property type="component" value="Unassembled WGS sequence"/>
</dbReference>
<comment type="caution">
    <text evidence="1">The sequence shown here is derived from an EMBL/GenBank/DDBJ whole genome shotgun (WGS) entry which is preliminary data.</text>
</comment>
<keyword evidence="2" id="KW-1185">Reference proteome</keyword>
<protein>
    <submittedName>
        <fullName evidence="1">Uncharacterized protein</fullName>
    </submittedName>
</protein>
<proteinExistence type="predicted"/>
<accession>A0ABP8H8H0</accession>
<gene>
    <name evidence="1" type="ORF">GCM10023149_44140</name>
</gene>
<evidence type="ECO:0000313" key="1">
    <source>
        <dbReference type="EMBL" id="GAA4335860.1"/>
    </source>
</evidence>